<dbReference type="Proteomes" id="UP000051682">
    <property type="component" value="Unassembled WGS sequence"/>
</dbReference>
<evidence type="ECO:0000256" key="1">
    <source>
        <dbReference type="SAM" id="Phobius"/>
    </source>
</evidence>
<feature type="transmembrane region" description="Helical" evidence="1">
    <location>
        <begin position="106"/>
        <end position="124"/>
    </location>
</feature>
<keyword evidence="1" id="KW-0472">Membrane</keyword>
<accession>A0A0Q3KLV3</accession>
<keyword evidence="3" id="KW-1185">Reference proteome</keyword>
<gene>
    <name evidence="2" type="ORF">AR438_12555</name>
</gene>
<evidence type="ECO:0000313" key="3">
    <source>
        <dbReference type="Proteomes" id="UP000051682"/>
    </source>
</evidence>
<evidence type="ECO:0000313" key="2">
    <source>
        <dbReference type="EMBL" id="KQK25132.1"/>
    </source>
</evidence>
<proteinExistence type="predicted"/>
<comment type="caution">
    <text evidence="2">The sequence shown here is derived from an EMBL/GenBank/DDBJ whole genome shotgun (WGS) entry which is preliminary data.</text>
</comment>
<protein>
    <submittedName>
        <fullName evidence="2">Uncharacterized protein</fullName>
    </submittedName>
</protein>
<feature type="transmembrane region" description="Helical" evidence="1">
    <location>
        <begin position="79"/>
        <end position="100"/>
    </location>
</feature>
<keyword evidence="1" id="KW-1133">Transmembrane helix</keyword>
<dbReference type="AlphaFoldDB" id="A0A0Q3KLV3"/>
<organism evidence="2 3">
    <name type="scientific">Chryseobacterium aquaticum</name>
    <dbReference type="NCBI Taxonomy" id="452084"/>
    <lineage>
        <taxon>Bacteria</taxon>
        <taxon>Pseudomonadati</taxon>
        <taxon>Bacteroidota</taxon>
        <taxon>Flavobacteriia</taxon>
        <taxon>Flavobacteriales</taxon>
        <taxon>Weeksellaceae</taxon>
        <taxon>Chryseobacterium group</taxon>
        <taxon>Chryseobacterium</taxon>
    </lineage>
</organism>
<dbReference type="RefSeq" id="WP_056015604.1">
    <property type="nucleotide sequence ID" value="NZ_LLYZ01000007.1"/>
</dbReference>
<dbReference type="STRING" id="452084.AR438_12555"/>
<keyword evidence="1" id="KW-0812">Transmembrane</keyword>
<name>A0A0Q3KLV3_9FLAO</name>
<reference evidence="2 3" key="1">
    <citation type="submission" date="2015-10" db="EMBL/GenBank/DDBJ databases">
        <title>Chryseobacterium aquaticum genome.</title>
        <authorList>
            <person name="Newman J.D."/>
            <person name="Ferguson M.B."/>
            <person name="Miller J.R."/>
        </authorList>
    </citation>
    <scope>NUCLEOTIDE SEQUENCE [LARGE SCALE GENOMIC DNA]</scope>
    <source>
        <strain evidence="2 3">KCTC 12483</strain>
    </source>
</reference>
<sequence>MLIDQRYRIKFSVSKEKVLTILNNKLSKSIFDVGKEYIGTIGENNLEIQLCNWRNSPTIIGEFVEENDEYYLDVRIGYLYMDVLIYIIFFLLLPICTISSSDYTTAFLFLGIGIIFVFVNNRALKFLKRKFFSELISYDRLCRIAKIN</sequence>
<dbReference type="EMBL" id="LLYZ01000007">
    <property type="protein sequence ID" value="KQK25132.1"/>
    <property type="molecule type" value="Genomic_DNA"/>
</dbReference>